<gene>
    <name evidence="3" type="ORF">MF672_005855</name>
</gene>
<keyword evidence="4" id="KW-1185">Reference proteome</keyword>
<comment type="caution">
    <text evidence="3">The sequence shown here is derived from an EMBL/GenBank/DDBJ whole genome shotgun (WGS) entry which is preliminary data.</text>
</comment>
<keyword evidence="1" id="KW-0732">Signal</keyword>
<evidence type="ECO:0000313" key="4">
    <source>
        <dbReference type="Proteomes" id="UP001317259"/>
    </source>
</evidence>
<proteinExistence type="predicted"/>
<dbReference type="InterPro" id="IPR013974">
    <property type="entry name" value="SAF"/>
</dbReference>
<evidence type="ECO:0000313" key="3">
    <source>
        <dbReference type="EMBL" id="MCK2213320.1"/>
    </source>
</evidence>
<feature type="chain" id="PRO_5046427680" evidence="1">
    <location>
        <begin position="31"/>
        <end position="214"/>
    </location>
</feature>
<dbReference type="Pfam" id="PF16976">
    <property type="entry name" value="RcpC"/>
    <property type="match status" value="1"/>
</dbReference>
<dbReference type="SMART" id="SM00858">
    <property type="entry name" value="SAF"/>
    <property type="match status" value="1"/>
</dbReference>
<dbReference type="Pfam" id="PF08666">
    <property type="entry name" value="SAF"/>
    <property type="match status" value="1"/>
</dbReference>
<reference evidence="3 4" key="1">
    <citation type="submission" date="2022-04" db="EMBL/GenBank/DDBJ databases">
        <title>Genome draft of Actinomadura sp. ATCC 31491.</title>
        <authorList>
            <person name="Shi X."/>
            <person name="Du Y."/>
        </authorList>
    </citation>
    <scope>NUCLEOTIDE SEQUENCE [LARGE SCALE GENOMIC DNA]</scope>
    <source>
        <strain evidence="3 4">ATCC 31491</strain>
    </source>
</reference>
<organism evidence="3 4">
    <name type="scientific">Actinomadura luzonensis</name>
    <dbReference type="NCBI Taxonomy" id="2805427"/>
    <lineage>
        <taxon>Bacteria</taxon>
        <taxon>Bacillati</taxon>
        <taxon>Actinomycetota</taxon>
        <taxon>Actinomycetes</taxon>
        <taxon>Streptosporangiales</taxon>
        <taxon>Thermomonosporaceae</taxon>
        <taxon>Actinomadura</taxon>
    </lineage>
</organism>
<dbReference type="InterPro" id="IPR031571">
    <property type="entry name" value="RcpC_dom"/>
</dbReference>
<accession>A0ABT0FLW1</accession>
<sequence length="214" mass="22144">MITSWLARYGRRRRLIAAALAALAVLSAYVATRPTPPTTVLVAAHDLPAGPVTAADLTPVALDHPPAGAIRRLSPATPHHLTSPMRRGEPLTDARLLKTAYTRLPPGMVATPIRIDDPEVAALLSPGSTINLLATWPDATAPVPARTVAEAVTVITIPPPPPPRRTPMASSTTPRGTLLLLATTTTTAAALATAQATARLSITLPAPTTTTNSG</sequence>
<dbReference type="EMBL" id="JAKRKC020000001">
    <property type="protein sequence ID" value="MCK2213320.1"/>
    <property type="molecule type" value="Genomic_DNA"/>
</dbReference>
<dbReference type="CDD" id="cd11614">
    <property type="entry name" value="SAF_CpaB_FlgA_like"/>
    <property type="match status" value="1"/>
</dbReference>
<protein>
    <submittedName>
        <fullName evidence="3">RcpC/CpaB family pilus assembly protein</fullName>
    </submittedName>
</protein>
<dbReference type="RefSeq" id="WP_242378871.1">
    <property type="nucleotide sequence ID" value="NZ_JAKRKC020000001.1"/>
</dbReference>
<evidence type="ECO:0000259" key="2">
    <source>
        <dbReference type="SMART" id="SM00858"/>
    </source>
</evidence>
<evidence type="ECO:0000256" key="1">
    <source>
        <dbReference type="SAM" id="SignalP"/>
    </source>
</evidence>
<name>A0ABT0FLW1_9ACTN</name>
<feature type="signal peptide" evidence="1">
    <location>
        <begin position="1"/>
        <end position="30"/>
    </location>
</feature>
<feature type="domain" description="SAF" evidence="2">
    <location>
        <begin position="38"/>
        <end position="97"/>
    </location>
</feature>
<dbReference type="Proteomes" id="UP001317259">
    <property type="component" value="Unassembled WGS sequence"/>
</dbReference>